<feature type="region of interest" description="Disordered" evidence="1">
    <location>
        <begin position="58"/>
        <end position="77"/>
    </location>
</feature>
<reference evidence="2" key="2">
    <citation type="submission" date="2020-11" db="EMBL/GenBank/DDBJ databases">
        <authorList>
            <person name="McCartney M.A."/>
            <person name="Auch B."/>
            <person name="Kono T."/>
            <person name="Mallez S."/>
            <person name="Becker A."/>
            <person name="Gohl D.M."/>
            <person name="Silverstein K.A.T."/>
            <person name="Koren S."/>
            <person name="Bechman K.B."/>
            <person name="Herman A."/>
            <person name="Abrahante J.E."/>
            <person name="Garbe J."/>
        </authorList>
    </citation>
    <scope>NUCLEOTIDE SEQUENCE</scope>
    <source>
        <strain evidence="2">Duluth1</strain>
        <tissue evidence="2">Whole animal</tissue>
    </source>
</reference>
<sequence>MGREPYIVLDIPYEGQPVYRVQRENRKGPIRTLHRNMLLPFVSIPELEQEPQTLRKIRTNSKPCQTYGSDSDSSSNSDLFVQLYRIPQGRNPNTRTAETPGPVTRISTRHFSFFSISLY</sequence>
<evidence type="ECO:0000313" key="3">
    <source>
        <dbReference type="Proteomes" id="UP000828390"/>
    </source>
</evidence>
<evidence type="ECO:0000313" key="2">
    <source>
        <dbReference type="EMBL" id="KAH3821662.1"/>
    </source>
</evidence>
<dbReference type="EMBL" id="JAIWYP010000005">
    <property type="protein sequence ID" value="KAH3821662.1"/>
    <property type="molecule type" value="Genomic_DNA"/>
</dbReference>
<comment type="caution">
    <text evidence="2">The sequence shown here is derived from an EMBL/GenBank/DDBJ whole genome shotgun (WGS) entry which is preliminary data.</text>
</comment>
<name>A0A9D4JVC4_DREPO</name>
<accession>A0A9D4JVC4</accession>
<keyword evidence="3" id="KW-1185">Reference proteome</keyword>
<protein>
    <submittedName>
        <fullName evidence="2">Uncharacterized protein</fullName>
    </submittedName>
</protein>
<organism evidence="2 3">
    <name type="scientific">Dreissena polymorpha</name>
    <name type="common">Zebra mussel</name>
    <name type="synonym">Mytilus polymorpha</name>
    <dbReference type="NCBI Taxonomy" id="45954"/>
    <lineage>
        <taxon>Eukaryota</taxon>
        <taxon>Metazoa</taxon>
        <taxon>Spiralia</taxon>
        <taxon>Lophotrochozoa</taxon>
        <taxon>Mollusca</taxon>
        <taxon>Bivalvia</taxon>
        <taxon>Autobranchia</taxon>
        <taxon>Heteroconchia</taxon>
        <taxon>Euheterodonta</taxon>
        <taxon>Imparidentia</taxon>
        <taxon>Neoheterodontei</taxon>
        <taxon>Myida</taxon>
        <taxon>Dreissenoidea</taxon>
        <taxon>Dreissenidae</taxon>
        <taxon>Dreissena</taxon>
    </lineage>
</organism>
<gene>
    <name evidence="2" type="ORF">DPMN_123428</name>
</gene>
<reference evidence="2" key="1">
    <citation type="journal article" date="2019" name="bioRxiv">
        <title>The Genome of the Zebra Mussel, Dreissena polymorpha: A Resource for Invasive Species Research.</title>
        <authorList>
            <person name="McCartney M.A."/>
            <person name="Auch B."/>
            <person name="Kono T."/>
            <person name="Mallez S."/>
            <person name="Zhang Y."/>
            <person name="Obille A."/>
            <person name="Becker A."/>
            <person name="Abrahante J.E."/>
            <person name="Garbe J."/>
            <person name="Badalamenti J.P."/>
            <person name="Herman A."/>
            <person name="Mangelson H."/>
            <person name="Liachko I."/>
            <person name="Sullivan S."/>
            <person name="Sone E.D."/>
            <person name="Koren S."/>
            <person name="Silverstein K.A.T."/>
            <person name="Beckman K.B."/>
            <person name="Gohl D.M."/>
        </authorList>
    </citation>
    <scope>NUCLEOTIDE SEQUENCE</scope>
    <source>
        <strain evidence="2">Duluth1</strain>
        <tissue evidence="2">Whole animal</tissue>
    </source>
</reference>
<evidence type="ECO:0000256" key="1">
    <source>
        <dbReference type="SAM" id="MobiDB-lite"/>
    </source>
</evidence>
<dbReference type="Proteomes" id="UP000828390">
    <property type="component" value="Unassembled WGS sequence"/>
</dbReference>
<dbReference type="AlphaFoldDB" id="A0A9D4JVC4"/>
<proteinExistence type="predicted"/>